<dbReference type="InterPro" id="IPR038765">
    <property type="entry name" value="Papain-like_cys_pep_sf"/>
</dbReference>
<dbReference type="RefSeq" id="WP_328963596.1">
    <property type="nucleotide sequence ID" value="NZ_CP108090.1"/>
</dbReference>
<feature type="signal peptide" evidence="5">
    <location>
        <begin position="1"/>
        <end position="31"/>
    </location>
</feature>
<keyword evidence="2" id="KW-0645">Protease</keyword>
<proteinExistence type="inferred from homology"/>
<evidence type="ECO:0000313" key="8">
    <source>
        <dbReference type="Proteomes" id="UP001432039"/>
    </source>
</evidence>
<evidence type="ECO:0000256" key="4">
    <source>
        <dbReference type="ARBA" id="ARBA00022807"/>
    </source>
</evidence>
<comment type="similarity">
    <text evidence="1">Belongs to the peptidase C40 family.</text>
</comment>
<dbReference type="EMBL" id="CP108090">
    <property type="protein sequence ID" value="WUQ14966.1"/>
    <property type="molecule type" value="Genomic_DNA"/>
</dbReference>
<evidence type="ECO:0000256" key="3">
    <source>
        <dbReference type="ARBA" id="ARBA00022801"/>
    </source>
</evidence>
<dbReference type="PROSITE" id="PS51935">
    <property type="entry name" value="NLPC_P60"/>
    <property type="match status" value="1"/>
</dbReference>
<dbReference type="Proteomes" id="UP001432039">
    <property type="component" value="Chromosome"/>
</dbReference>
<evidence type="ECO:0000256" key="1">
    <source>
        <dbReference type="ARBA" id="ARBA00007074"/>
    </source>
</evidence>
<evidence type="ECO:0000256" key="2">
    <source>
        <dbReference type="ARBA" id="ARBA00022670"/>
    </source>
</evidence>
<evidence type="ECO:0000256" key="5">
    <source>
        <dbReference type="SAM" id="SignalP"/>
    </source>
</evidence>
<protein>
    <recommendedName>
        <fullName evidence="6">NlpC/P60 domain-containing protein</fullName>
    </recommendedName>
</protein>
<keyword evidence="4" id="KW-0788">Thiol protease</keyword>
<dbReference type="InterPro" id="IPR000064">
    <property type="entry name" value="NLP_P60_dom"/>
</dbReference>
<sequence length="425" mass="44146">MSNTHVLGRGAAGVAAAGLIVSLLAAAPVHAAEPVPTPSAAADLAAIDKGGAGQGASVAPAQAAAGPSITRSEVINRAASWVGIGLQYSWDNTYQGYRTDCSGFASMAWKLSKPGLDTTSFVPSGVASWIGKGDLKPGDAMLNDAAGANGHIVVFGGWANSARTSYMGYEFTGSGMHYREIPYPYYSGHGTFRPVRNNSIVDDNPGDLPVAGNWDGGPASNVGVWRNGIFHLRNDDGSATYVDWGGGSDLPVSANWDGAGPDNVGIFRPSTGQFHLRMDDGSLTLIDWGGGTDQPVAGNWDGGAAANVGIWRNGTFHLRNDDGSATYVDWGQAGDRAVSGNWDGSGPDNVGIFRPSTGQFHLRMDDGSLVVLDWGGGNDIPVAGNWDGGNGGPAANIGIWRPSQATFHLRNDDGSATYIDWGQPR</sequence>
<dbReference type="Gene3D" id="3.90.1720.10">
    <property type="entry name" value="endopeptidase domain like (from Nostoc punctiforme)"/>
    <property type="match status" value="1"/>
</dbReference>
<keyword evidence="5" id="KW-0732">Signal</keyword>
<evidence type="ECO:0000313" key="7">
    <source>
        <dbReference type="EMBL" id="WUQ14966.1"/>
    </source>
</evidence>
<keyword evidence="8" id="KW-1185">Reference proteome</keyword>
<feature type="domain" description="NlpC/P60" evidence="6">
    <location>
        <begin position="68"/>
        <end position="195"/>
    </location>
</feature>
<evidence type="ECO:0000259" key="6">
    <source>
        <dbReference type="PROSITE" id="PS51935"/>
    </source>
</evidence>
<reference evidence="7" key="1">
    <citation type="submission" date="2022-10" db="EMBL/GenBank/DDBJ databases">
        <title>The complete genomes of actinobacterial strains from the NBC collection.</title>
        <authorList>
            <person name="Joergensen T.S."/>
            <person name="Alvarez Arevalo M."/>
            <person name="Sterndorff E.B."/>
            <person name="Faurdal D."/>
            <person name="Vuksanovic O."/>
            <person name="Mourched A.-S."/>
            <person name="Charusanti P."/>
            <person name="Shaw S."/>
            <person name="Blin K."/>
            <person name="Weber T."/>
        </authorList>
    </citation>
    <scope>NUCLEOTIDE SEQUENCE</scope>
    <source>
        <strain evidence="7">NBC_00248</strain>
    </source>
</reference>
<accession>A0ABZ1TIU9</accession>
<gene>
    <name evidence="7" type="ORF">OG517_28120</name>
</gene>
<dbReference type="SUPFAM" id="SSF54001">
    <property type="entry name" value="Cysteine proteinases"/>
    <property type="match status" value="1"/>
</dbReference>
<name>A0ABZ1TIU9_STRVG</name>
<feature type="chain" id="PRO_5046567254" description="NlpC/P60 domain-containing protein" evidence="5">
    <location>
        <begin position="32"/>
        <end position="425"/>
    </location>
</feature>
<organism evidence="7 8">
    <name type="scientific">Streptomyces virginiae</name>
    <name type="common">Streptomyces cinnamonensis</name>
    <dbReference type="NCBI Taxonomy" id="1961"/>
    <lineage>
        <taxon>Bacteria</taxon>
        <taxon>Bacillati</taxon>
        <taxon>Actinomycetota</taxon>
        <taxon>Actinomycetes</taxon>
        <taxon>Kitasatosporales</taxon>
        <taxon>Streptomycetaceae</taxon>
        <taxon>Streptomyces</taxon>
    </lineage>
</organism>
<keyword evidence="3" id="KW-0378">Hydrolase</keyword>